<accession>A0AAE1P7D3</accession>
<dbReference type="Proteomes" id="UP001292094">
    <property type="component" value="Unassembled WGS sequence"/>
</dbReference>
<keyword evidence="1" id="KW-0472">Membrane</keyword>
<feature type="transmembrane region" description="Helical" evidence="1">
    <location>
        <begin position="54"/>
        <end position="76"/>
    </location>
</feature>
<gene>
    <name evidence="2" type="ORF">Pmani_024847</name>
</gene>
<proteinExistence type="predicted"/>
<dbReference type="EMBL" id="JAWZYT010002613">
    <property type="protein sequence ID" value="KAK4303118.1"/>
    <property type="molecule type" value="Genomic_DNA"/>
</dbReference>
<dbReference type="AlphaFoldDB" id="A0AAE1P7D3"/>
<protein>
    <submittedName>
        <fullName evidence="2">Uncharacterized protein</fullName>
    </submittedName>
</protein>
<evidence type="ECO:0000313" key="2">
    <source>
        <dbReference type="EMBL" id="KAK4303118.1"/>
    </source>
</evidence>
<evidence type="ECO:0000256" key="1">
    <source>
        <dbReference type="SAM" id="Phobius"/>
    </source>
</evidence>
<keyword evidence="1" id="KW-1133">Transmembrane helix</keyword>
<comment type="caution">
    <text evidence="2">The sequence shown here is derived from an EMBL/GenBank/DDBJ whole genome shotgun (WGS) entry which is preliminary data.</text>
</comment>
<evidence type="ECO:0000313" key="3">
    <source>
        <dbReference type="Proteomes" id="UP001292094"/>
    </source>
</evidence>
<keyword evidence="3" id="KW-1185">Reference proteome</keyword>
<keyword evidence="1" id="KW-0812">Transmembrane</keyword>
<name>A0AAE1P7D3_9EUCA</name>
<reference evidence="2" key="1">
    <citation type="submission" date="2023-11" db="EMBL/GenBank/DDBJ databases">
        <title>Genome assemblies of two species of porcelain crab, Petrolisthes cinctipes and Petrolisthes manimaculis (Anomura: Porcellanidae).</title>
        <authorList>
            <person name="Angst P."/>
        </authorList>
    </citation>
    <scope>NUCLEOTIDE SEQUENCE</scope>
    <source>
        <strain evidence="2">PB745_02</strain>
        <tissue evidence="2">Gill</tissue>
    </source>
</reference>
<sequence length="89" mass="9739">MVCQFVKDNILTDGDEAQDVYQHKGRWLVGMDVGEAVFVTAVLYGVNSRTTTSAWIHLLVNTAAAPCVLAAGPAYLHFRPHSRKLGIEP</sequence>
<organism evidence="2 3">
    <name type="scientific">Petrolisthes manimaculis</name>
    <dbReference type="NCBI Taxonomy" id="1843537"/>
    <lineage>
        <taxon>Eukaryota</taxon>
        <taxon>Metazoa</taxon>
        <taxon>Ecdysozoa</taxon>
        <taxon>Arthropoda</taxon>
        <taxon>Crustacea</taxon>
        <taxon>Multicrustacea</taxon>
        <taxon>Malacostraca</taxon>
        <taxon>Eumalacostraca</taxon>
        <taxon>Eucarida</taxon>
        <taxon>Decapoda</taxon>
        <taxon>Pleocyemata</taxon>
        <taxon>Anomura</taxon>
        <taxon>Galatheoidea</taxon>
        <taxon>Porcellanidae</taxon>
        <taxon>Petrolisthes</taxon>
    </lineage>
</organism>